<sequence length="85" mass="10321">MEWSFVGSKSHQRWLFYAFEHRFKKIIAHAFGPRSASTLNQIFGRLPSYSFRYYYTDDWKPYTSALPEDRYVVGKLFTQRIERQN</sequence>
<evidence type="ECO:0000256" key="4">
    <source>
        <dbReference type="ARBA" id="ARBA00023172"/>
    </source>
</evidence>
<reference evidence="6" key="1">
    <citation type="journal article" date="2019" name="Int. J. Syst. Evol. Microbiol.">
        <title>The Global Catalogue of Microorganisms (GCM) 10K type strain sequencing project: providing services to taxonomists for standard genome sequencing and annotation.</title>
        <authorList>
            <consortium name="The Broad Institute Genomics Platform"/>
            <consortium name="The Broad Institute Genome Sequencing Center for Infectious Disease"/>
            <person name="Wu L."/>
            <person name="Ma J."/>
        </authorList>
    </citation>
    <scope>NUCLEOTIDE SEQUENCE [LARGE SCALE GENOMIC DNA]</scope>
    <source>
        <strain evidence="6">JCM 17805</strain>
    </source>
</reference>
<dbReference type="RefSeq" id="WP_345193701.1">
    <property type="nucleotide sequence ID" value="NZ_BAABFL010000054.1"/>
</dbReference>
<dbReference type="Proteomes" id="UP001500604">
    <property type="component" value="Unassembled WGS sequence"/>
</dbReference>
<dbReference type="PANTHER" id="PTHR33293">
    <property type="entry name" value="INSERTION ELEMENT IS1 1 PROTEIN INSB-RELATED"/>
    <property type="match status" value="1"/>
</dbReference>
<keyword evidence="6" id="KW-1185">Reference proteome</keyword>
<comment type="similarity">
    <text evidence="2">Belongs to the transposase 27 family.</text>
</comment>
<evidence type="ECO:0000313" key="5">
    <source>
        <dbReference type="EMBL" id="GAA4648258.1"/>
    </source>
</evidence>
<dbReference type="InterPro" id="IPR005063">
    <property type="entry name" value="Transposase_27"/>
</dbReference>
<proteinExistence type="inferred from homology"/>
<evidence type="ECO:0000256" key="1">
    <source>
        <dbReference type="ARBA" id="ARBA00004091"/>
    </source>
</evidence>
<dbReference type="Pfam" id="PF03400">
    <property type="entry name" value="DDE_Tnp_IS1"/>
    <property type="match status" value="1"/>
</dbReference>
<dbReference type="PANTHER" id="PTHR33293:SF1">
    <property type="entry name" value="INSERTION ELEMENT IS1 1 PROTEIN INSB-RELATED"/>
    <property type="match status" value="1"/>
</dbReference>
<evidence type="ECO:0008006" key="7">
    <source>
        <dbReference type="Google" id="ProtNLM"/>
    </source>
</evidence>
<name>A0ABP8UWH7_9GAMM</name>
<evidence type="ECO:0000256" key="3">
    <source>
        <dbReference type="ARBA" id="ARBA00022578"/>
    </source>
</evidence>
<keyword evidence="3" id="KW-0815">Transposition</keyword>
<evidence type="ECO:0000313" key="6">
    <source>
        <dbReference type="Proteomes" id="UP001500604"/>
    </source>
</evidence>
<keyword evidence="4" id="KW-0233">DNA recombination</keyword>
<evidence type="ECO:0000256" key="2">
    <source>
        <dbReference type="ARBA" id="ARBA00008841"/>
    </source>
</evidence>
<gene>
    <name evidence="5" type="ORF">GCM10023116_05250</name>
</gene>
<accession>A0ABP8UWH7</accession>
<dbReference type="InterPro" id="IPR051354">
    <property type="entry name" value="Transposase_27_IS1"/>
</dbReference>
<organism evidence="5 6">
    <name type="scientific">Kistimonas scapharcae</name>
    <dbReference type="NCBI Taxonomy" id="1036133"/>
    <lineage>
        <taxon>Bacteria</taxon>
        <taxon>Pseudomonadati</taxon>
        <taxon>Pseudomonadota</taxon>
        <taxon>Gammaproteobacteria</taxon>
        <taxon>Oceanospirillales</taxon>
        <taxon>Endozoicomonadaceae</taxon>
        <taxon>Kistimonas</taxon>
    </lineage>
</organism>
<comment type="caution">
    <text evidence="5">The sequence shown here is derived from an EMBL/GenBank/DDBJ whole genome shotgun (WGS) entry which is preliminary data.</text>
</comment>
<dbReference type="EMBL" id="BAABFL010000054">
    <property type="protein sequence ID" value="GAA4648258.1"/>
    <property type="molecule type" value="Genomic_DNA"/>
</dbReference>
<comment type="function">
    <text evidence="1">Absolutely required for transposition of IS1.</text>
</comment>
<protein>
    <recommendedName>
        <fullName evidence="7">Transposase</fullName>
    </recommendedName>
</protein>